<evidence type="ECO:0000313" key="2">
    <source>
        <dbReference type="EMBL" id="GET22216.1"/>
    </source>
</evidence>
<keyword evidence="1" id="KW-0472">Membrane</keyword>
<comment type="caution">
    <text evidence="3">The sequence shown here is derived from an EMBL/GenBank/DDBJ whole genome shotgun (WGS) entry which is preliminary data.</text>
</comment>
<reference evidence="3 4" key="1">
    <citation type="submission" date="2018-03" db="EMBL/GenBank/DDBJ databases">
        <title>Genomic Encyclopedia of Archaeal and Bacterial Type Strains, Phase II (KMG-II): from individual species to whole genera.</title>
        <authorList>
            <person name="Goeker M."/>
        </authorList>
    </citation>
    <scope>NUCLEOTIDE SEQUENCE [LARGE SCALE GENOMIC DNA]</scope>
    <source>
        <strain evidence="3 4">DSM 27267</strain>
    </source>
</reference>
<proteinExistence type="predicted"/>
<name>A0A2P8C809_9BACT</name>
<evidence type="ECO:0000313" key="4">
    <source>
        <dbReference type="Proteomes" id="UP000240621"/>
    </source>
</evidence>
<sequence>MSHHFNLADYSTLFNSASIIAGGIWAYFKFRRRNEIASISVKLQKAEIYNEESRKLIHLEALIENNGNREVNLYYNYQTGDHPAKNEKENKHYRAQMAIYKVGENEELTFVSKKIGLTSSEPHYTGRLRSNTSVRLPYIFELNKQGLYFIEFSVDINMKKYFSASDNDVPIKTWSDRMYFEVPHLI</sequence>
<organism evidence="3 4">
    <name type="scientific">Prolixibacter denitrificans</name>
    <dbReference type="NCBI Taxonomy" id="1541063"/>
    <lineage>
        <taxon>Bacteria</taxon>
        <taxon>Pseudomonadati</taxon>
        <taxon>Bacteroidota</taxon>
        <taxon>Bacteroidia</taxon>
        <taxon>Marinilabiliales</taxon>
        <taxon>Prolixibacteraceae</taxon>
        <taxon>Prolixibacter</taxon>
    </lineage>
</organism>
<dbReference type="RefSeq" id="WP_106543416.1">
    <property type="nucleotide sequence ID" value="NZ_BLAU01000001.1"/>
</dbReference>
<accession>A0A2P8C809</accession>
<evidence type="ECO:0000256" key="1">
    <source>
        <dbReference type="SAM" id="Phobius"/>
    </source>
</evidence>
<dbReference type="Proteomes" id="UP000240621">
    <property type="component" value="Unassembled WGS sequence"/>
</dbReference>
<dbReference type="Proteomes" id="UP000396862">
    <property type="component" value="Unassembled WGS sequence"/>
</dbReference>
<dbReference type="EMBL" id="BLAU01000001">
    <property type="protein sequence ID" value="GET22216.1"/>
    <property type="molecule type" value="Genomic_DNA"/>
</dbReference>
<dbReference type="AlphaFoldDB" id="A0A2P8C809"/>
<evidence type="ECO:0000313" key="3">
    <source>
        <dbReference type="EMBL" id="PSK81099.1"/>
    </source>
</evidence>
<protein>
    <submittedName>
        <fullName evidence="3">Uncharacterized protein</fullName>
    </submittedName>
</protein>
<dbReference type="EMBL" id="PYGC01000011">
    <property type="protein sequence ID" value="PSK81099.1"/>
    <property type="molecule type" value="Genomic_DNA"/>
</dbReference>
<feature type="transmembrane region" description="Helical" evidence="1">
    <location>
        <begin position="12"/>
        <end position="28"/>
    </location>
</feature>
<gene>
    <name evidence="3" type="ORF">CLV93_11176</name>
    <name evidence="2" type="ORF">JCM18694_24620</name>
</gene>
<keyword evidence="1" id="KW-1133">Transmembrane helix</keyword>
<reference evidence="2 5" key="2">
    <citation type="submission" date="2019-10" db="EMBL/GenBank/DDBJ databases">
        <title>Prolixibacter strains distinguished by the presence of nitrate reductase genes were adept at nitrate-dependent anaerobic corrosion of metallic iron and carbon steel.</title>
        <authorList>
            <person name="Iino T."/>
            <person name="Shono N."/>
            <person name="Ito K."/>
            <person name="Nakamura R."/>
            <person name="Sueoka K."/>
            <person name="Harayama S."/>
            <person name="Ohkuma M."/>
        </authorList>
    </citation>
    <scope>NUCLEOTIDE SEQUENCE [LARGE SCALE GENOMIC DNA]</scope>
    <source>
        <strain evidence="2 5">MIC1-1</strain>
    </source>
</reference>
<evidence type="ECO:0000313" key="5">
    <source>
        <dbReference type="Proteomes" id="UP000396862"/>
    </source>
</evidence>
<keyword evidence="1" id="KW-0812">Transmembrane</keyword>
<keyword evidence="5" id="KW-1185">Reference proteome</keyword>